<keyword evidence="6" id="KW-0408">Iron</keyword>
<dbReference type="InterPro" id="IPR036942">
    <property type="entry name" value="Beta-barrel_TonB_sf"/>
</dbReference>
<keyword evidence="7" id="KW-0406">Ion transport</keyword>
<dbReference type="RefSeq" id="WP_075649628.1">
    <property type="nucleotide sequence ID" value="NZ_AP019657.1"/>
</dbReference>
<keyword evidence="9 11" id="KW-0472">Membrane</keyword>
<evidence type="ECO:0000256" key="6">
    <source>
        <dbReference type="ARBA" id="ARBA00023004"/>
    </source>
</evidence>
<evidence type="ECO:0000313" key="16">
    <source>
        <dbReference type="Proteomes" id="UP000186206"/>
    </source>
</evidence>
<evidence type="ECO:0000256" key="9">
    <source>
        <dbReference type="ARBA" id="ARBA00023136"/>
    </source>
</evidence>
<feature type="domain" description="TonB-dependent receptor plug" evidence="14">
    <location>
        <begin position="44"/>
        <end position="151"/>
    </location>
</feature>
<evidence type="ECO:0008006" key="17">
    <source>
        <dbReference type="Google" id="ProtNLM"/>
    </source>
</evidence>
<keyword evidence="16" id="KW-1185">Reference proteome</keyword>
<evidence type="ECO:0000256" key="5">
    <source>
        <dbReference type="ARBA" id="ARBA00022692"/>
    </source>
</evidence>
<dbReference type="Pfam" id="PF00593">
    <property type="entry name" value="TonB_dep_Rec_b-barrel"/>
    <property type="match status" value="1"/>
</dbReference>
<dbReference type="EMBL" id="MJMI01000092">
    <property type="protein sequence ID" value="OLQ91862.1"/>
    <property type="molecule type" value="Genomic_DNA"/>
</dbReference>
<evidence type="ECO:0000256" key="3">
    <source>
        <dbReference type="ARBA" id="ARBA00022452"/>
    </source>
</evidence>
<organism evidence="15 16">
    <name type="scientific">Vibrio ponticus</name>
    <dbReference type="NCBI Taxonomy" id="265668"/>
    <lineage>
        <taxon>Bacteria</taxon>
        <taxon>Pseudomonadati</taxon>
        <taxon>Pseudomonadota</taxon>
        <taxon>Gammaproteobacteria</taxon>
        <taxon>Vibrionales</taxon>
        <taxon>Vibrionaceae</taxon>
        <taxon>Vibrio</taxon>
    </lineage>
</organism>
<feature type="domain" description="TonB-dependent receptor-like beta-barrel" evidence="13">
    <location>
        <begin position="260"/>
        <end position="713"/>
    </location>
</feature>
<gene>
    <name evidence="15" type="ORF">BIY21_12665</name>
</gene>
<reference evidence="15 16" key="1">
    <citation type="submission" date="2016-09" db="EMBL/GenBank/DDBJ databases">
        <title>Genomic Taxonomy of the Vibrionaceae.</title>
        <authorList>
            <person name="Gonzalez-Castillo A."/>
            <person name="Gomez-Gil B."/>
            <person name="Enciso-Ibarra K."/>
        </authorList>
    </citation>
    <scope>NUCLEOTIDE SEQUENCE [LARGE SCALE GENOMIC DNA]</scope>
    <source>
        <strain evidence="15 16">CAIM 1731</strain>
    </source>
</reference>
<keyword evidence="5 11" id="KW-0812">Transmembrane</keyword>
<evidence type="ECO:0000256" key="12">
    <source>
        <dbReference type="RuleBase" id="RU003357"/>
    </source>
</evidence>
<dbReference type="SUPFAM" id="SSF56935">
    <property type="entry name" value="Porins"/>
    <property type="match status" value="1"/>
</dbReference>
<evidence type="ECO:0000259" key="14">
    <source>
        <dbReference type="Pfam" id="PF07715"/>
    </source>
</evidence>
<sequence>MKPTLSALAVLSTISGGVTADEMERHDAEMDVIVVQGQKIARSIQETKESVAVLTDGDIEQYEIRDLNEAFAVTANVYDMGSGEVFGIRGVTQNQASTGGGTGEMGSLYVDGVAYTGYASRFMNKDVWDVEQIEVLRGPQSTNVGRNALIGAVVVNTKRPELEYFDAAMRLGAGSYGRENLDAMINAPIGDNAAFRLTGQLHESDGFIQSDVFDTDRYDARTNNNLRGQVLFEPSDKWNLNLLVQYAETVRGQDIYFVDPENGFKEDSRKSFDNVKADEAYDGFTAAIDFTYYLTPTWTLNSLTSYLDGEYRRIDDGDRQPDVFGNQVEREVEDKNIAQELRFNYQGDRTKGVVGFYFTQVEEDIKTDRLANYGLHAIISSSLTGTQAEAAIPQLLALYPEIVQVDEQIAYEKTKQNFAFFTEWDYELSRDWSASAGVRYDYEKSKIAPSTQSRIPVGGLSLPLSPGGGIGQIITMVNQDINNKIGVVSQPQLDTSYSALLPQFGLTYKFSEDIAISALYKRGYRSGGTDIDTNGNARKFEPEYLDNFELATRAVWLDGDLTTNANFYYGSWKDQQVEVCIGITETNCYTENAGKSEIYGFEFDMEYYVSQDLSTFANVGLARTEFIDYVTGKDNEDLSGNQFAYSPEITAAVGLNYFITNRLYSTVSANYLDEMYSDFSNSEEYKTDARTIYNITTGYIGDNFKLDAYIKNLTDESYIQGNYFNDTLDYRSVRMGAPREFGVNLTVFM</sequence>
<dbReference type="InterPro" id="IPR012910">
    <property type="entry name" value="Plug_dom"/>
</dbReference>
<keyword evidence="4" id="KW-0410">Iron transport</keyword>
<keyword evidence="8 12" id="KW-0798">TonB box</keyword>
<comment type="similarity">
    <text evidence="11 12">Belongs to the TonB-dependent receptor family.</text>
</comment>
<keyword evidence="10 11" id="KW-0998">Cell outer membrane</keyword>
<comment type="subcellular location">
    <subcellularLocation>
        <location evidence="1 11">Cell outer membrane</location>
        <topology evidence="1 11">Multi-pass membrane protein</topology>
    </subcellularLocation>
</comment>
<evidence type="ECO:0000256" key="10">
    <source>
        <dbReference type="ARBA" id="ARBA00023237"/>
    </source>
</evidence>
<evidence type="ECO:0000256" key="8">
    <source>
        <dbReference type="ARBA" id="ARBA00023077"/>
    </source>
</evidence>
<evidence type="ECO:0000256" key="2">
    <source>
        <dbReference type="ARBA" id="ARBA00022448"/>
    </source>
</evidence>
<accession>A0ABX3FGL2</accession>
<dbReference type="PANTHER" id="PTHR32552">
    <property type="entry name" value="FERRICHROME IRON RECEPTOR-RELATED"/>
    <property type="match status" value="1"/>
</dbReference>
<dbReference type="InterPro" id="IPR000531">
    <property type="entry name" value="Beta-barrel_TonB"/>
</dbReference>
<dbReference type="InterPro" id="IPR039426">
    <property type="entry name" value="TonB-dep_rcpt-like"/>
</dbReference>
<evidence type="ECO:0000259" key="13">
    <source>
        <dbReference type="Pfam" id="PF00593"/>
    </source>
</evidence>
<evidence type="ECO:0000313" key="15">
    <source>
        <dbReference type="EMBL" id="OLQ91862.1"/>
    </source>
</evidence>
<evidence type="ECO:0000256" key="1">
    <source>
        <dbReference type="ARBA" id="ARBA00004571"/>
    </source>
</evidence>
<evidence type="ECO:0000256" key="4">
    <source>
        <dbReference type="ARBA" id="ARBA00022496"/>
    </source>
</evidence>
<evidence type="ECO:0000256" key="11">
    <source>
        <dbReference type="PROSITE-ProRule" id="PRU01360"/>
    </source>
</evidence>
<dbReference type="Pfam" id="PF07715">
    <property type="entry name" value="Plug"/>
    <property type="match status" value="1"/>
</dbReference>
<name>A0ABX3FGL2_9VIBR</name>
<dbReference type="Gene3D" id="2.40.170.20">
    <property type="entry name" value="TonB-dependent receptor, beta-barrel domain"/>
    <property type="match status" value="1"/>
</dbReference>
<dbReference type="PANTHER" id="PTHR32552:SF81">
    <property type="entry name" value="TONB-DEPENDENT OUTER MEMBRANE RECEPTOR"/>
    <property type="match status" value="1"/>
</dbReference>
<dbReference type="PROSITE" id="PS52016">
    <property type="entry name" value="TONB_DEPENDENT_REC_3"/>
    <property type="match status" value="1"/>
</dbReference>
<keyword evidence="3 11" id="KW-1134">Transmembrane beta strand</keyword>
<dbReference type="Proteomes" id="UP000186206">
    <property type="component" value="Unassembled WGS sequence"/>
</dbReference>
<comment type="caution">
    <text evidence="15">The sequence shown here is derived from an EMBL/GenBank/DDBJ whole genome shotgun (WGS) entry which is preliminary data.</text>
</comment>
<protein>
    <recommendedName>
        <fullName evidence="17">TonB-dependent receptor</fullName>
    </recommendedName>
</protein>
<keyword evidence="2 11" id="KW-0813">Transport</keyword>
<evidence type="ECO:0000256" key="7">
    <source>
        <dbReference type="ARBA" id="ARBA00023065"/>
    </source>
</evidence>
<proteinExistence type="inferred from homology"/>